<dbReference type="RefSeq" id="WP_185005125.1">
    <property type="nucleotide sequence ID" value="NZ_BAAAUI010000001.1"/>
</dbReference>
<protein>
    <submittedName>
        <fullName evidence="1">Uncharacterized protein</fullName>
    </submittedName>
</protein>
<proteinExistence type="predicted"/>
<sequence>MSLRARHARRLASLLTARTGAYVLVRYDRSAARYQVQWSGGPDREAMRELAAEYTEEVAELELAELIWLRSSG</sequence>
<dbReference type="EMBL" id="JACHMH010000001">
    <property type="protein sequence ID" value="MBB4679366.1"/>
    <property type="molecule type" value="Genomic_DNA"/>
</dbReference>
<reference evidence="1 2" key="1">
    <citation type="submission" date="2020-08" db="EMBL/GenBank/DDBJ databases">
        <title>Sequencing the genomes of 1000 actinobacteria strains.</title>
        <authorList>
            <person name="Klenk H.-P."/>
        </authorList>
    </citation>
    <scope>NUCLEOTIDE SEQUENCE [LARGE SCALE GENOMIC DNA]</scope>
    <source>
        <strain evidence="1 2">DSM 44230</strain>
    </source>
</reference>
<comment type="caution">
    <text evidence="1">The sequence shown here is derived from an EMBL/GenBank/DDBJ whole genome shotgun (WGS) entry which is preliminary data.</text>
</comment>
<dbReference type="Proteomes" id="UP000533598">
    <property type="component" value="Unassembled WGS sequence"/>
</dbReference>
<dbReference type="AlphaFoldDB" id="A0A7W7CGG4"/>
<organism evidence="1 2">
    <name type="scientific">Crossiella cryophila</name>
    <dbReference type="NCBI Taxonomy" id="43355"/>
    <lineage>
        <taxon>Bacteria</taxon>
        <taxon>Bacillati</taxon>
        <taxon>Actinomycetota</taxon>
        <taxon>Actinomycetes</taxon>
        <taxon>Pseudonocardiales</taxon>
        <taxon>Pseudonocardiaceae</taxon>
        <taxon>Crossiella</taxon>
    </lineage>
</organism>
<evidence type="ECO:0000313" key="2">
    <source>
        <dbReference type="Proteomes" id="UP000533598"/>
    </source>
</evidence>
<accession>A0A7W7CGG4</accession>
<evidence type="ECO:0000313" key="1">
    <source>
        <dbReference type="EMBL" id="MBB4679366.1"/>
    </source>
</evidence>
<gene>
    <name evidence="1" type="ORF">HNR67_005484</name>
</gene>
<name>A0A7W7CGG4_9PSEU</name>
<keyword evidence="2" id="KW-1185">Reference proteome</keyword>